<dbReference type="InterPro" id="IPR036271">
    <property type="entry name" value="Tet_transcr_reg_TetR-rel_C_sf"/>
</dbReference>
<dbReference type="Gene3D" id="1.10.357.10">
    <property type="entry name" value="Tetracycline Repressor, domain 2"/>
    <property type="match status" value="1"/>
</dbReference>
<keyword evidence="1" id="KW-0805">Transcription regulation</keyword>
<dbReference type="Pfam" id="PF13305">
    <property type="entry name" value="TetR_C_33"/>
    <property type="match status" value="1"/>
</dbReference>
<proteinExistence type="predicted"/>
<gene>
    <name evidence="7" type="ORF">ACFOVU_08060</name>
</gene>
<dbReference type="PANTHER" id="PTHR30055">
    <property type="entry name" value="HTH-TYPE TRANSCRIPTIONAL REGULATOR RUTR"/>
    <property type="match status" value="1"/>
</dbReference>
<organism evidence="7 8">
    <name type="scientific">Nocardiopsis sediminis</name>
    <dbReference type="NCBI Taxonomy" id="1778267"/>
    <lineage>
        <taxon>Bacteria</taxon>
        <taxon>Bacillati</taxon>
        <taxon>Actinomycetota</taxon>
        <taxon>Actinomycetes</taxon>
        <taxon>Streptosporangiales</taxon>
        <taxon>Nocardiopsidaceae</taxon>
        <taxon>Nocardiopsis</taxon>
    </lineage>
</organism>
<feature type="DNA-binding region" description="H-T-H motif" evidence="4">
    <location>
        <begin position="43"/>
        <end position="62"/>
    </location>
</feature>
<name>A0ABV8FLB7_9ACTN</name>
<evidence type="ECO:0000256" key="2">
    <source>
        <dbReference type="ARBA" id="ARBA00023125"/>
    </source>
</evidence>
<dbReference type="Pfam" id="PF00440">
    <property type="entry name" value="TetR_N"/>
    <property type="match status" value="1"/>
</dbReference>
<accession>A0ABV8FLB7</accession>
<dbReference type="SUPFAM" id="SSF48498">
    <property type="entry name" value="Tetracyclin repressor-like, C-terminal domain"/>
    <property type="match status" value="1"/>
</dbReference>
<dbReference type="RefSeq" id="WP_378531405.1">
    <property type="nucleotide sequence ID" value="NZ_JBHSBH010000005.1"/>
</dbReference>
<evidence type="ECO:0000259" key="6">
    <source>
        <dbReference type="PROSITE" id="PS50977"/>
    </source>
</evidence>
<reference evidence="8" key="1">
    <citation type="journal article" date="2019" name="Int. J. Syst. Evol. Microbiol.">
        <title>The Global Catalogue of Microorganisms (GCM) 10K type strain sequencing project: providing services to taxonomists for standard genome sequencing and annotation.</title>
        <authorList>
            <consortium name="The Broad Institute Genomics Platform"/>
            <consortium name="The Broad Institute Genome Sequencing Center for Infectious Disease"/>
            <person name="Wu L."/>
            <person name="Ma J."/>
        </authorList>
    </citation>
    <scope>NUCLEOTIDE SEQUENCE [LARGE SCALE GENOMIC DNA]</scope>
    <source>
        <strain evidence="8">TBRC 1826</strain>
    </source>
</reference>
<feature type="region of interest" description="Disordered" evidence="5">
    <location>
        <begin position="1"/>
        <end position="23"/>
    </location>
</feature>
<evidence type="ECO:0000313" key="7">
    <source>
        <dbReference type="EMBL" id="MFC3995863.1"/>
    </source>
</evidence>
<dbReference type="SUPFAM" id="SSF46689">
    <property type="entry name" value="Homeodomain-like"/>
    <property type="match status" value="1"/>
</dbReference>
<feature type="domain" description="HTH tetR-type" evidence="6">
    <location>
        <begin position="20"/>
        <end position="80"/>
    </location>
</feature>
<comment type="caution">
    <text evidence="7">The sequence shown here is derived from an EMBL/GenBank/DDBJ whole genome shotgun (WGS) entry which is preliminary data.</text>
</comment>
<keyword evidence="2 4" id="KW-0238">DNA-binding</keyword>
<dbReference type="EMBL" id="JBHSBH010000005">
    <property type="protein sequence ID" value="MFC3995863.1"/>
    <property type="molecule type" value="Genomic_DNA"/>
</dbReference>
<dbReference type="InterPro" id="IPR050109">
    <property type="entry name" value="HTH-type_TetR-like_transc_reg"/>
</dbReference>
<dbReference type="PRINTS" id="PR00455">
    <property type="entry name" value="HTHTETR"/>
</dbReference>
<dbReference type="PROSITE" id="PS50977">
    <property type="entry name" value="HTH_TETR_2"/>
    <property type="match status" value="1"/>
</dbReference>
<dbReference type="Proteomes" id="UP001595847">
    <property type="component" value="Unassembled WGS sequence"/>
</dbReference>
<protein>
    <submittedName>
        <fullName evidence="7">TetR/AcrR family transcriptional regulator</fullName>
    </submittedName>
</protein>
<evidence type="ECO:0000256" key="5">
    <source>
        <dbReference type="SAM" id="MobiDB-lite"/>
    </source>
</evidence>
<dbReference type="InterPro" id="IPR025996">
    <property type="entry name" value="MT1864/Rv1816-like_C"/>
</dbReference>
<keyword evidence="8" id="KW-1185">Reference proteome</keyword>
<dbReference type="InterPro" id="IPR009057">
    <property type="entry name" value="Homeodomain-like_sf"/>
</dbReference>
<evidence type="ECO:0000256" key="3">
    <source>
        <dbReference type="ARBA" id="ARBA00023163"/>
    </source>
</evidence>
<keyword evidence="3" id="KW-0804">Transcription</keyword>
<evidence type="ECO:0000256" key="4">
    <source>
        <dbReference type="PROSITE-ProRule" id="PRU00335"/>
    </source>
</evidence>
<sequence length="212" mass="22415">MPAAHPPETDAADPSGPPPGDTRSRLIAAASKLLGEGGPDAVTLRGVGERVGVSRTAPYRHFQGKNDLLTAVAVAEVGRLRDEIVAALEAGGDPPAMLHRVFTSFIRLGIQRPEHYRLIFGERLTETKDGELKTAAGALMQMCVAVFADGQRAGYIRSGDPHDLALLTWSSLHGLITLAISGHLAQKGYLTDTALARLVTELVAGLEPRSAP</sequence>
<dbReference type="PANTHER" id="PTHR30055:SF234">
    <property type="entry name" value="HTH-TYPE TRANSCRIPTIONAL REGULATOR BETI"/>
    <property type="match status" value="1"/>
</dbReference>
<evidence type="ECO:0000256" key="1">
    <source>
        <dbReference type="ARBA" id="ARBA00023015"/>
    </source>
</evidence>
<evidence type="ECO:0000313" key="8">
    <source>
        <dbReference type="Proteomes" id="UP001595847"/>
    </source>
</evidence>
<dbReference type="InterPro" id="IPR001647">
    <property type="entry name" value="HTH_TetR"/>
</dbReference>